<dbReference type="InterPro" id="IPR004437">
    <property type="entry name" value="ParB/RepB/Spo0J"/>
</dbReference>
<dbReference type="SMART" id="SM00470">
    <property type="entry name" value="ParB"/>
    <property type="match status" value="1"/>
</dbReference>
<dbReference type="Gene3D" id="1.10.10.2830">
    <property type="match status" value="1"/>
</dbReference>
<dbReference type="InterPro" id="IPR003115">
    <property type="entry name" value="ParB_N"/>
</dbReference>
<protein>
    <submittedName>
        <fullName evidence="4">ParB/RepB/Spo0J family partition protein</fullName>
    </submittedName>
</protein>
<dbReference type="Gene3D" id="3.90.1530.30">
    <property type="match status" value="1"/>
</dbReference>
<dbReference type="EMBL" id="CP097636">
    <property type="protein sequence ID" value="URI09388.1"/>
    <property type="molecule type" value="Genomic_DNA"/>
</dbReference>
<evidence type="ECO:0000256" key="1">
    <source>
        <dbReference type="ARBA" id="ARBA00006295"/>
    </source>
</evidence>
<reference evidence="4" key="1">
    <citation type="submission" date="2022-05" db="EMBL/GenBank/DDBJ databases">
        <title>An RpoN-dependent PEP-CTERM gene is involved in floc formation of an Aquincola tertiaricarbonis strain.</title>
        <authorList>
            <person name="Qiu D."/>
            <person name="Xia M."/>
        </authorList>
    </citation>
    <scope>NUCLEOTIDE SEQUENCE</scope>
    <source>
        <strain evidence="4">RN12</strain>
    </source>
</reference>
<feature type="region of interest" description="Disordered" evidence="2">
    <location>
        <begin position="283"/>
        <end position="307"/>
    </location>
</feature>
<dbReference type="CDD" id="cd16405">
    <property type="entry name" value="RepB_like_N"/>
    <property type="match status" value="1"/>
</dbReference>
<dbReference type="PANTHER" id="PTHR33375">
    <property type="entry name" value="CHROMOSOME-PARTITIONING PROTEIN PARB-RELATED"/>
    <property type="match status" value="1"/>
</dbReference>
<evidence type="ECO:0000256" key="2">
    <source>
        <dbReference type="SAM" id="MobiDB-lite"/>
    </source>
</evidence>
<gene>
    <name evidence="4" type="ORF">MW290_27880</name>
</gene>
<dbReference type="NCBIfam" id="TIGR00180">
    <property type="entry name" value="parB_part"/>
    <property type="match status" value="1"/>
</dbReference>
<dbReference type="RefSeq" id="WP_250197617.1">
    <property type="nucleotide sequence ID" value="NZ_CP097636.1"/>
</dbReference>
<proteinExistence type="inferred from homology"/>
<name>A0ABY4S8S6_AQUTE</name>
<accession>A0ABY4S8S6</accession>
<evidence type="ECO:0000259" key="3">
    <source>
        <dbReference type="SMART" id="SM00470"/>
    </source>
</evidence>
<feature type="domain" description="ParB-like N-terminal" evidence="3">
    <location>
        <begin position="78"/>
        <end position="177"/>
    </location>
</feature>
<evidence type="ECO:0000313" key="5">
    <source>
        <dbReference type="Proteomes" id="UP001056201"/>
    </source>
</evidence>
<dbReference type="SUPFAM" id="SSF110849">
    <property type="entry name" value="ParB/Sulfiredoxin"/>
    <property type="match status" value="1"/>
</dbReference>
<dbReference type="SUPFAM" id="SSF109709">
    <property type="entry name" value="KorB DNA-binding domain-like"/>
    <property type="match status" value="1"/>
</dbReference>
<dbReference type="InterPro" id="IPR050336">
    <property type="entry name" value="Chromosome_partition/occlusion"/>
</dbReference>
<evidence type="ECO:0000313" key="4">
    <source>
        <dbReference type="EMBL" id="URI09388.1"/>
    </source>
</evidence>
<dbReference type="Proteomes" id="UP001056201">
    <property type="component" value="Chromosome 2"/>
</dbReference>
<sequence length="365" mass="39742">MINPPELLVASAPVNDAAALHAGVGACVHRSARLDQAVRGVARAAVKRGEKVVQIRTTIKLGQAQRSEKPKASAPTVLLLDPRQIDVSRWFNRHDESYRSDAFQNLKRSIQHDGGNQIPVLVRALPSGRSAASQPRYELVYGHRRRQACFELGLHIRAIVEVLAEGDLVRRAHSENRERAPLSAYEAGMFYRQLMDAQLYGSQRQMAEALGIDQADAGRKMWLAGLPADLLRVFRNPLEISCDDVKRLRGAWTRDVEGFQEQALALLDAEGPLPAKLAIQRLTAGGTPPGDGGSITSTPDPSLRTHTEGPAAVEIQACDPGGLTLRVNACLGAAEREGLKQHVAQFLLTLHGERARAGTPEKMVL</sequence>
<dbReference type="InterPro" id="IPR036086">
    <property type="entry name" value="ParB/Sulfiredoxin_sf"/>
</dbReference>
<dbReference type="InterPro" id="IPR037972">
    <property type="entry name" value="RepB_N"/>
</dbReference>
<comment type="similarity">
    <text evidence="1">Belongs to the ParB family.</text>
</comment>
<dbReference type="PANTHER" id="PTHR33375:SF1">
    <property type="entry name" value="CHROMOSOME-PARTITIONING PROTEIN PARB-RELATED"/>
    <property type="match status" value="1"/>
</dbReference>
<organism evidence="4 5">
    <name type="scientific">Aquincola tertiaricarbonis</name>
    <dbReference type="NCBI Taxonomy" id="391953"/>
    <lineage>
        <taxon>Bacteria</taxon>
        <taxon>Pseudomonadati</taxon>
        <taxon>Pseudomonadota</taxon>
        <taxon>Betaproteobacteria</taxon>
        <taxon>Burkholderiales</taxon>
        <taxon>Sphaerotilaceae</taxon>
        <taxon>Aquincola</taxon>
    </lineage>
</organism>
<dbReference type="Pfam" id="PF02195">
    <property type="entry name" value="ParB_N"/>
    <property type="match status" value="1"/>
</dbReference>
<keyword evidence="5" id="KW-1185">Reference proteome</keyword>